<dbReference type="InterPro" id="IPR015883">
    <property type="entry name" value="Glyco_hydro_20_cat"/>
</dbReference>
<feature type="non-terminal residue" evidence="6">
    <location>
        <position position="177"/>
    </location>
</feature>
<gene>
    <name evidence="6" type="ORF">OXD698_LOCUS49285</name>
</gene>
<evidence type="ECO:0000256" key="2">
    <source>
        <dbReference type="ARBA" id="ARBA00006285"/>
    </source>
</evidence>
<evidence type="ECO:0000256" key="3">
    <source>
        <dbReference type="ARBA" id="ARBA00012663"/>
    </source>
</evidence>
<accession>A0A820LP58</accession>
<comment type="catalytic activity">
    <reaction evidence="1">
        <text>Hydrolysis of terminal non-reducing N-acetyl-D-hexosamine residues in N-acetyl-beta-D-hexosaminides.</text>
        <dbReference type="EC" id="3.2.1.52"/>
    </reaction>
</comment>
<evidence type="ECO:0000259" key="5">
    <source>
        <dbReference type="Pfam" id="PF00728"/>
    </source>
</evidence>
<dbReference type="GO" id="GO:0005764">
    <property type="term" value="C:lysosome"/>
    <property type="evidence" value="ECO:0007669"/>
    <property type="project" value="TreeGrafter"/>
</dbReference>
<name>A0A820LP58_9BILA</name>
<dbReference type="Gene3D" id="3.30.379.10">
    <property type="entry name" value="Chitobiase/beta-hexosaminidase domain 2-like"/>
    <property type="match status" value="1"/>
</dbReference>
<dbReference type="InterPro" id="IPR017853">
    <property type="entry name" value="GH"/>
</dbReference>
<dbReference type="PANTHER" id="PTHR22600:SF21">
    <property type="entry name" value="BETA-HEXOSAMINIDASE A"/>
    <property type="match status" value="1"/>
</dbReference>
<dbReference type="Proteomes" id="UP000663844">
    <property type="component" value="Unassembled WGS sequence"/>
</dbReference>
<dbReference type="InterPro" id="IPR025705">
    <property type="entry name" value="Beta_hexosaminidase_sua/sub"/>
</dbReference>
<dbReference type="AlphaFoldDB" id="A0A820LP58"/>
<organism evidence="6 7">
    <name type="scientific">Adineta steineri</name>
    <dbReference type="NCBI Taxonomy" id="433720"/>
    <lineage>
        <taxon>Eukaryota</taxon>
        <taxon>Metazoa</taxon>
        <taxon>Spiralia</taxon>
        <taxon>Gnathifera</taxon>
        <taxon>Rotifera</taxon>
        <taxon>Eurotatoria</taxon>
        <taxon>Bdelloidea</taxon>
        <taxon>Adinetida</taxon>
        <taxon>Adinetidae</taxon>
        <taxon>Adineta</taxon>
    </lineage>
</organism>
<feature type="domain" description="Glycoside hydrolase family 20 catalytic" evidence="5">
    <location>
        <begin position="39"/>
        <end position="174"/>
    </location>
</feature>
<dbReference type="SUPFAM" id="SSF51445">
    <property type="entry name" value="(Trans)glycosidases"/>
    <property type="match status" value="1"/>
</dbReference>
<reference evidence="6" key="1">
    <citation type="submission" date="2021-02" db="EMBL/GenBank/DDBJ databases">
        <authorList>
            <person name="Nowell W R."/>
        </authorList>
    </citation>
    <scope>NUCLEOTIDE SEQUENCE</scope>
</reference>
<protein>
    <recommendedName>
        <fullName evidence="3">beta-N-acetylhexosaminidase</fullName>
        <ecNumber evidence="3">3.2.1.52</ecNumber>
    </recommendedName>
</protein>
<dbReference type="Pfam" id="PF00728">
    <property type="entry name" value="Glyco_hydro_20"/>
    <property type="match status" value="1"/>
</dbReference>
<dbReference type="SUPFAM" id="SSF55545">
    <property type="entry name" value="beta-N-acetylhexosaminidase-like domain"/>
    <property type="match status" value="1"/>
</dbReference>
<evidence type="ECO:0000256" key="4">
    <source>
        <dbReference type="ARBA" id="ARBA00022801"/>
    </source>
</evidence>
<evidence type="ECO:0000313" key="7">
    <source>
        <dbReference type="Proteomes" id="UP000663844"/>
    </source>
</evidence>
<dbReference type="GO" id="GO:0030203">
    <property type="term" value="P:glycosaminoglycan metabolic process"/>
    <property type="evidence" value="ECO:0007669"/>
    <property type="project" value="TreeGrafter"/>
</dbReference>
<evidence type="ECO:0000313" key="6">
    <source>
        <dbReference type="EMBL" id="CAF4360601.1"/>
    </source>
</evidence>
<dbReference type="InterPro" id="IPR029018">
    <property type="entry name" value="Hex-like_dom2"/>
</dbReference>
<comment type="similarity">
    <text evidence="2">Belongs to the glycosyl hydrolase 20 family.</text>
</comment>
<dbReference type="EMBL" id="CAJOAZ010021899">
    <property type="protein sequence ID" value="CAF4360601.1"/>
    <property type="molecule type" value="Genomic_DNA"/>
</dbReference>
<comment type="caution">
    <text evidence="6">The sequence shown here is derived from an EMBL/GenBank/DDBJ whole genome shotgun (WGS) entry which is preliminary data.</text>
</comment>
<dbReference type="GO" id="GO:0005975">
    <property type="term" value="P:carbohydrate metabolic process"/>
    <property type="evidence" value="ECO:0007669"/>
    <property type="project" value="InterPro"/>
</dbReference>
<dbReference type="PANTHER" id="PTHR22600">
    <property type="entry name" value="BETA-HEXOSAMINIDASE"/>
    <property type="match status" value="1"/>
</dbReference>
<dbReference type="GO" id="GO:0004563">
    <property type="term" value="F:beta-N-acetylhexosaminidase activity"/>
    <property type="evidence" value="ECO:0007669"/>
    <property type="project" value="UniProtKB-EC"/>
</dbReference>
<keyword evidence="4" id="KW-0378">Hydrolase</keyword>
<dbReference type="GO" id="GO:0016020">
    <property type="term" value="C:membrane"/>
    <property type="evidence" value="ECO:0007669"/>
    <property type="project" value="TreeGrafter"/>
</dbReference>
<evidence type="ECO:0000256" key="1">
    <source>
        <dbReference type="ARBA" id="ARBA00001231"/>
    </source>
</evidence>
<dbReference type="GO" id="GO:0006689">
    <property type="term" value="P:ganglioside catabolic process"/>
    <property type="evidence" value="ECO:0007669"/>
    <property type="project" value="TreeGrafter"/>
</dbReference>
<proteinExistence type="inferred from homology"/>
<dbReference type="EC" id="3.2.1.52" evidence="3"/>
<dbReference type="Gene3D" id="3.20.20.80">
    <property type="entry name" value="Glycosidases"/>
    <property type="match status" value="1"/>
</dbReference>
<dbReference type="PRINTS" id="PR00738">
    <property type="entry name" value="GLHYDRLASE20"/>
</dbReference>
<sequence>STLTGVIRGLSTFVQLIEKDASSHKNYIPCVNIIDRPRFPWRGLLLDVSRHWMSVNVVERTLNAMELGKLNVLHLHLSDDQGFRVESIEHNLLHDRKDFFTQKDIRYLVELAKQRRIRIVPEFDIPGHTTSWFIGYPELATEPRPHQIETKWGVMKPTMDPTKDSTYEFLDSFFLSL</sequence>